<keyword evidence="4" id="KW-1185">Reference proteome</keyword>
<proteinExistence type="predicted"/>
<keyword evidence="1" id="KW-0732">Signal</keyword>
<sequence length="420" mass="45485">MSNFNKIKTLACAAFVTLSSSVFAQTTTKQIIIANGGKYEYMPPFEDYLTLTSYNPANGQSNTFATIQTQSVQDVEINNGELFVAAQDSIVRYNLDNYQVTGKAAFSPVRKLRVAGDRLLVGKYYGGGAFFFIYDKATLQPLDTISQITNEVRDIAVVGDTAYVAHNLVSSAYADSVGYIGVVKISTGEFIQNIDLGAHGAGLSRLFVYGKKVIGIAGKSHFLHQYSTANGSLTSDSIGVLSGGTALVGNTLYANFSRGIGSYNIANQTITDTVIVDTLEIVASTFDVNGSRFYVTQTDFFSFVTGGVYNLTGAKVATLPVGKSPEAIGIDYRTSVSVRNNLKNKNLTVYPNPSSKAIWIDGQVDFEGLQVSISDMTGRVLRTETVAANTPVSIEQLPQGMYIMEIEHNNTIFRTKFIKQ</sequence>
<reference evidence="3 4" key="1">
    <citation type="submission" date="2016-10" db="EMBL/GenBank/DDBJ databases">
        <authorList>
            <person name="de Groot N.N."/>
        </authorList>
    </citation>
    <scope>NUCLEOTIDE SEQUENCE [LARGE SCALE GENOMIC DNA]</scope>
    <source>
        <strain evidence="3 4">DSM 6793</strain>
    </source>
</reference>
<organism evidence="3 4">
    <name type="scientific">Flexibacter flexilis DSM 6793</name>
    <dbReference type="NCBI Taxonomy" id="927664"/>
    <lineage>
        <taxon>Bacteria</taxon>
        <taxon>Pseudomonadati</taxon>
        <taxon>Bacteroidota</taxon>
        <taxon>Cytophagia</taxon>
        <taxon>Cytophagales</taxon>
        <taxon>Flexibacteraceae</taxon>
        <taxon>Flexibacter</taxon>
    </lineage>
</organism>
<dbReference type="EMBL" id="FOLE01000010">
    <property type="protein sequence ID" value="SFC83013.1"/>
    <property type="molecule type" value="Genomic_DNA"/>
</dbReference>
<feature type="signal peptide" evidence="1">
    <location>
        <begin position="1"/>
        <end position="24"/>
    </location>
</feature>
<evidence type="ECO:0000313" key="3">
    <source>
        <dbReference type="EMBL" id="SFC83013.1"/>
    </source>
</evidence>
<dbReference type="AlphaFoldDB" id="A0A1I1MK49"/>
<name>A0A1I1MK49_9BACT</name>
<dbReference type="OrthoDB" id="273314at2"/>
<dbReference type="Proteomes" id="UP000199514">
    <property type="component" value="Unassembled WGS sequence"/>
</dbReference>
<feature type="domain" description="Secretion system C-terminal sorting" evidence="2">
    <location>
        <begin position="349"/>
        <end position="418"/>
    </location>
</feature>
<dbReference type="InterPro" id="IPR026444">
    <property type="entry name" value="Secre_tail"/>
</dbReference>
<dbReference type="Pfam" id="PF18962">
    <property type="entry name" value="Por_Secre_tail"/>
    <property type="match status" value="1"/>
</dbReference>
<protein>
    <submittedName>
        <fullName evidence="3">Por secretion system C-terminal sorting domain-containing protein</fullName>
    </submittedName>
</protein>
<dbReference type="RefSeq" id="WP_091515234.1">
    <property type="nucleotide sequence ID" value="NZ_FOLE01000010.1"/>
</dbReference>
<feature type="chain" id="PRO_5011738662" evidence="1">
    <location>
        <begin position="25"/>
        <end position="420"/>
    </location>
</feature>
<evidence type="ECO:0000256" key="1">
    <source>
        <dbReference type="SAM" id="SignalP"/>
    </source>
</evidence>
<dbReference type="STRING" id="927664.SAMN05421780_110125"/>
<dbReference type="SUPFAM" id="SSF63825">
    <property type="entry name" value="YWTD domain"/>
    <property type="match status" value="1"/>
</dbReference>
<gene>
    <name evidence="3" type="ORF">SAMN05421780_110125</name>
</gene>
<accession>A0A1I1MK49</accession>
<dbReference type="NCBIfam" id="TIGR04183">
    <property type="entry name" value="Por_Secre_tail"/>
    <property type="match status" value="1"/>
</dbReference>
<evidence type="ECO:0000313" key="4">
    <source>
        <dbReference type="Proteomes" id="UP000199514"/>
    </source>
</evidence>
<evidence type="ECO:0000259" key="2">
    <source>
        <dbReference type="Pfam" id="PF18962"/>
    </source>
</evidence>